<dbReference type="NCBIfam" id="TIGR00066">
    <property type="entry name" value="g_glut_trans"/>
    <property type="match status" value="1"/>
</dbReference>
<feature type="binding site" evidence="10">
    <location>
        <begin position="393"/>
        <end position="395"/>
    </location>
    <ligand>
        <name>L-glutamate</name>
        <dbReference type="ChEBI" id="CHEBI:29985"/>
    </ligand>
</feature>
<evidence type="ECO:0000256" key="11">
    <source>
        <dbReference type="RuleBase" id="RU368036"/>
    </source>
</evidence>
<dbReference type="InterPro" id="IPR029055">
    <property type="entry name" value="Ntn_hydrolases_N"/>
</dbReference>
<accession>A0A366HZ24</accession>
<evidence type="ECO:0000256" key="1">
    <source>
        <dbReference type="ARBA" id="ARBA00001049"/>
    </source>
</evidence>
<comment type="subunit">
    <text evidence="11">This enzyme consists of two polypeptide chains, which are synthesized in precursor form from a single polypeptide.</text>
</comment>
<comment type="caution">
    <text evidence="13">The sequence shown here is derived from an EMBL/GenBank/DDBJ whole genome shotgun (WGS) entry which is preliminary data.</text>
</comment>
<keyword evidence="7 11" id="KW-0012">Acyltransferase</keyword>
<feature type="binding site" evidence="10">
    <location>
        <position position="468"/>
    </location>
    <ligand>
        <name>L-glutamate</name>
        <dbReference type="ChEBI" id="CHEBI:29985"/>
    </ligand>
</feature>
<dbReference type="Gene3D" id="1.10.246.130">
    <property type="match status" value="1"/>
</dbReference>
<dbReference type="EMBL" id="QNRY01000056">
    <property type="protein sequence ID" value="RBP57912.1"/>
    <property type="molecule type" value="Genomic_DNA"/>
</dbReference>
<evidence type="ECO:0000256" key="7">
    <source>
        <dbReference type="ARBA" id="ARBA00023315"/>
    </source>
</evidence>
<evidence type="ECO:0000256" key="12">
    <source>
        <dbReference type="SAM" id="SignalP"/>
    </source>
</evidence>
<evidence type="ECO:0000256" key="6">
    <source>
        <dbReference type="ARBA" id="ARBA00023145"/>
    </source>
</evidence>
<dbReference type="InterPro" id="IPR043137">
    <property type="entry name" value="GGT_ssub_C"/>
</dbReference>
<dbReference type="AlphaFoldDB" id="A0A366HZ24"/>
<keyword evidence="12" id="KW-0732">Signal</keyword>
<evidence type="ECO:0000256" key="9">
    <source>
        <dbReference type="PIRSR" id="PIRSR600101-1"/>
    </source>
</evidence>
<dbReference type="SUPFAM" id="SSF56235">
    <property type="entry name" value="N-terminal nucleophile aminohydrolases (Ntn hydrolases)"/>
    <property type="match status" value="1"/>
</dbReference>
<dbReference type="UniPathway" id="UPA00204"/>
<keyword evidence="5 11" id="KW-0378">Hydrolase</keyword>
<gene>
    <name evidence="13" type="ORF">DES54_1562</name>
</gene>
<keyword evidence="6 11" id="KW-0865">Zymogen</keyword>
<comment type="pathway">
    <text evidence="11">Sulfur metabolism; glutathione metabolism.</text>
</comment>
<feature type="binding site" evidence="10">
    <location>
        <position position="99"/>
    </location>
    <ligand>
        <name>L-glutamate</name>
        <dbReference type="ChEBI" id="CHEBI:29985"/>
    </ligand>
</feature>
<dbReference type="GO" id="GO:0006750">
    <property type="term" value="P:glutathione biosynthetic process"/>
    <property type="evidence" value="ECO:0007669"/>
    <property type="project" value="UniProtKB-KW"/>
</dbReference>
<keyword evidence="4 11" id="KW-0808">Transferase</keyword>
<evidence type="ECO:0000256" key="4">
    <source>
        <dbReference type="ARBA" id="ARBA00022679"/>
    </source>
</evidence>
<evidence type="ECO:0000256" key="5">
    <source>
        <dbReference type="ARBA" id="ARBA00022801"/>
    </source>
</evidence>
<evidence type="ECO:0000313" key="13">
    <source>
        <dbReference type="EMBL" id="RBP57912.1"/>
    </source>
</evidence>
<feature type="active site" description="Nucleophile" evidence="9">
    <location>
        <position position="375"/>
    </location>
</feature>
<dbReference type="RefSeq" id="WP_113869269.1">
    <property type="nucleotide sequence ID" value="NZ_AGJP01000001.1"/>
</dbReference>
<dbReference type="GO" id="GO:0036374">
    <property type="term" value="F:glutathione hydrolase activity"/>
    <property type="evidence" value="ECO:0007669"/>
    <property type="project" value="UniProtKB-UniRule"/>
</dbReference>
<dbReference type="GO" id="GO:0103068">
    <property type="term" value="F:leukotriene C4 gamma-glutamyl transferase activity"/>
    <property type="evidence" value="ECO:0007669"/>
    <property type="project" value="UniProtKB-EC"/>
</dbReference>
<comment type="catalytic activity">
    <reaction evidence="2 11">
        <text>glutathione + H2O = L-cysteinylglycine + L-glutamate</text>
        <dbReference type="Rhea" id="RHEA:28807"/>
        <dbReference type="ChEBI" id="CHEBI:15377"/>
        <dbReference type="ChEBI" id="CHEBI:29985"/>
        <dbReference type="ChEBI" id="CHEBI:57925"/>
        <dbReference type="ChEBI" id="CHEBI:61694"/>
        <dbReference type="EC" id="3.4.19.13"/>
    </reaction>
</comment>
<proteinExistence type="inferred from homology"/>
<evidence type="ECO:0000256" key="10">
    <source>
        <dbReference type="PIRSR" id="PIRSR600101-2"/>
    </source>
</evidence>
<comment type="PTM">
    <text evidence="11">Cleaved by autocatalysis into a large and a small subunit.</text>
</comment>
<dbReference type="InterPro" id="IPR055262">
    <property type="entry name" value="GGT_CS"/>
</dbReference>
<comment type="catalytic activity">
    <reaction evidence="1 11">
        <text>an S-substituted glutathione + H2O = an S-substituted L-cysteinylglycine + L-glutamate</text>
        <dbReference type="Rhea" id="RHEA:59468"/>
        <dbReference type="ChEBI" id="CHEBI:15377"/>
        <dbReference type="ChEBI" id="CHEBI:29985"/>
        <dbReference type="ChEBI" id="CHEBI:90779"/>
        <dbReference type="ChEBI" id="CHEBI:143103"/>
        <dbReference type="EC" id="3.4.19.13"/>
    </reaction>
</comment>
<dbReference type="InterPro" id="IPR043138">
    <property type="entry name" value="GGT_lsub"/>
</dbReference>
<dbReference type="PROSITE" id="PS00462">
    <property type="entry name" value="G_GLU_TRANSPEPTIDASE"/>
    <property type="match status" value="1"/>
</dbReference>
<sequence>MVLGKWFFSLNVAALLFSGTVQAASAPAVETKNGMVVSSQYLASQVGVDIMKTGGNAIDAAVAVGYAQAVVNPCCGNIGGGGFMTIHLADGKDTFINFREMAPAAANADMYLDAAGNVKKESSLYGYLAAGVPGTVLGLDTAQKKYGKLSREQVMAPAIKLARYGFELTRADTDILDTTVKRFKDDPEAARIFLRSDGSPLQPGDKLVQRDLANTLQAIADNGPDAFYKGKIPQAIEQAARQGGGILTATDFANYRIAETAPVRCDYRGYQFVSAPPPSSGGVTMCEILNIVEGYDLKAMGFNSAASVHVLIEAMRHAYMDRNTYLGDPDFVSNPVKHLLSKDYAADIRKKIEPENATPSQQVQPGIGPHERPETTHYSIVDSQGNAVSTTYTVNGRFGSVVIAPGTGFFLNNEMDDFTTKVGTQNLYGLVQGERNAIAPGKRPLSSMSPSLVTKDGKIFLVLGSPGGSRIISITLQTALNIIDHGMAPQEAVDAPRIHHQWSPDEVYYEQRGLSADTLALLKQRGYQMVEQTPWGAAELIMVCLPGAVGVTAANSGNDSAVSGKVREGYLYGANDIRRPAGAAIGY</sequence>
<feature type="signal peptide" evidence="12">
    <location>
        <begin position="1"/>
        <end position="23"/>
    </location>
</feature>
<name>A0A366HZ24_9GAMM</name>
<keyword evidence="14" id="KW-1185">Reference proteome</keyword>
<protein>
    <recommendedName>
        <fullName evidence="11">Glutathione hydrolase proenzyme</fullName>
        <ecNumber evidence="11">2.3.2.2</ecNumber>
        <ecNumber evidence="11">3.4.19.13</ecNumber>
    </recommendedName>
    <component>
        <recommendedName>
            <fullName evidence="11">Glutathione hydrolase large chain</fullName>
        </recommendedName>
    </component>
    <component>
        <recommendedName>
            <fullName evidence="11">Glutathione hydrolase small chain</fullName>
        </recommendedName>
    </component>
</protein>
<dbReference type="InterPro" id="IPR051792">
    <property type="entry name" value="GGT_bact"/>
</dbReference>
<evidence type="ECO:0000256" key="3">
    <source>
        <dbReference type="ARBA" id="ARBA00009381"/>
    </source>
</evidence>
<dbReference type="EC" id="2.3.2.2" evidence="11"/>
<evidence type="ECO:0000256" key="2">
    <source>
        <dbReference type="ARBA" id="ARBA00001089"/>
    </source>
</evidence>
<dbReference type="OrthoDB" id="5297205at2"/>
<dbReference type="EC" id="3.4.19.13" evidence="11"/>
<comment type="similarity">
    <text evidence="3 11">Belongs to the gamma-glutamyltransferase family.</text>
</comment>
<keyword evidence="11" id="KW-0317">Glutathione biosynthesis</keyword>
<dbReference type="Proteomes" id="UP000253046">
    <property type="component" value="Unassembled WGS sequence"/>
</dbReference>
<dbReference type="Pfam" id="PF01019">
    <property type="entry name" value="G_glu_transpept"/>
    <property type="match status" value="1"/>
</dbReference>
<dbReference type="Gene3D" id="3.60.20.40">
    <property type="match status" value="1"/>
</dbReference>
<evidence type="ECO:0000256" key="8">
    <source>
        <dbReference type="ARBA" id="ARBA00047417"/>
    </source>
</evidence>
<evidence type="ECO:0000313" key="14">
    <source>
        <dbReference type="Proteomes" id="UP000253046"/>
    </source>
</evidence>
<dbReference type="PRINTS" id="PR01210">
    <property type="entry name" value="GGTRANSPTASE"/>
</dbReference>
<feature type="binding site" evidence="10">
    <location>
        <begin position="446"/>
        <end position="447"/>
    </location>
    <ligand>
        <name>L-glutamate</name>
        <dbReference type="ChEBI" id="CHEBI:29985"/>
    </ligand>
</feature>
<dbReference type="PANTHER" id="PTHR43199">
    <property type="entry name" value="GLUTATHIONE HYDROLASE"/>
    <property type="match status" value="1"/>
</dbReference>
<reference evidence="13 14" key="1">
    <citation type="submission" date="2018-06" db="EMBL/GenBank/DDBJ databases">
        <title>Genomic Encyclopedia of Type Strains, Phase IV (KMG-IV): sequencing the most valuable type-strain genomes for metagenomic binning, comparative biology and taxonomic classification.</title>
        <authorList>
            <person name="Goeker M."/>
        </authorList>
    </citation>
    <scope>NUCLEOTIDE SEQUENCE [LARGE SCALE GENOMIC DNA]</scope>
    <source>
        <strain evidence="13 14">DSM 30166</strain>
    </source>
</reference>
<comment type="catalytic activity">
    <reaction evidence="8 11">
        <text>an N-terminal (5-L-glutamyl)-[peptide] + an alpha-amino acid = 5-L-glutamyl amino acid + an N-terminal L-alpha-aminoacyl-[peptide]</text>
        <dbReference type="Rhea" id="RHEA:23904"/>
        <dbReference type="Rhea" id="RHEA-COMP:9780"/>
        <dbReference type="Rhea" id="RHEA-COMP:9795"/>
        <dbReference type="ChEBI" id="CHEBI:77644"/>
        <dbReference type="ChEBI" id="CHEBI:78597"/>
        <dbReference type="ChEBI" id="CHEBI:78599"/>
        <dbReference type="ChEBI" id="CHEBI:78608"/>
        <dbReference type="EC" id="2.3.2.2"/>
    </reaction>
</comment>
<dbReference type="InterPro" id="IPR000101">
    <property type="entry name" value="GGT_peptidase"/>
</dbReference>
<feature type="binding site" evidence="10">
    <location>
        <position position="417"/>
    </location>
    <ligand>
        <name>L-glutamate</name>
        <dbReference type="ChEBI" id="CHEBI:29985"/>
    </ligand>
</feature>
<dbReference type="PANTHER" id="PTHR43199:SF1">
    <property type="entry name" value="GLUTATHIONE HYDROLASE PROENZYME"/>
    <property type="match status" value="1"/>
</dbReference>
<feature type="chain" id="PRO_5016926921" description="Glutathione hydrolase proenzyme" evidence="12">
    <location>
        <begin position="24"/>
        <end position="587"/>
    </location>
</feature>
<dbReference type="GO" id="GO:0006751">
    <property type="term" value="P:glutathione catabolic process"/>
    <property type="evidence" value="ECO:0007669"/>
    <property type="project" value="UniProtKB-UniRule"/>
</dbReference>
<organism evidence="13 14">
    <name type="scientific">Brenneria salicis ATCC 15712 = DSM 30166</name>
    <dbReference type="NCBI Taxonomy" id="714314"/>
    <lineage>
        <taxon>Bacteria</taxon>
        <taxon>Pseudomonadati</taxon>
        <taxon>Pseudomonadota</taxon>
        <taxon>Gammaproteobacteria</taxon>
        <taxon>Enterobacterales</taxon>
        <taxon>Pectobacteriaceae</taxon>
        <taxon>Brenneria</taxon>
    </lineage>
</organism>